<evidence type="ECO:0000256" key="1">
    <source>
        <dbReference type="ARBA" id="ARBA00022596"/>
    </source>
</evidence>
<name>A0A2S9XUK9_9BACT</name>
<dbReference type="GO" id="GO:0016151">
    <property type="term" value="F:nickel cation binding"/>
    <property type="evidence" value="ECO:0007669"/>
    <property type="project" value="InterPro"/>
</dbReference>
<keyword evidence="3" id="KW-0862">Zinc</keyword>
<dbReference type="InterPro" id="IPR000688">
    <property type="entry name" value="HypA/HybF"/>
</dbReference>
<keyword evidence="2" id="KW-0479">Metal-binding</keyword>
<reference evidence="4 5" key="1">
    <citation type="submission" date="2018-03" db="EMBL/GenBank/DDBJ databases">
        <title>Draft Genome Sequences of the Obligatory Marine Myxobacteria Enhygromyxa salina SWB005.</title>
        <authorList>
            <person name="Poehlein A."/>
            <person name="Moghaddam J.A."/>
            <person name="Harms H."/>
            <person name="Alanjari M."/>
            <person name="Koenig G.M."/>
            <person name="Daniel R."/>
            <person name="Schaeberle T.F."/>
        </authorList>
    </citation>
    <scope>NUCLEOTIDE SEQUENCE [LARGE SCALE GENOMIC DNA]</scope>
    <source>
        <strain evidence="4 5">SWB005</strain>
    </source>
</reference>
<sequence>MHESGIIRKLIETARAEAERRGGRLRAIELRLGALAGGSADHLRGHFELELERLGLSDIRLDIREAAAHPAGVEITAIEIAK</sequence>
<dbReference type="Proteomes" id="UP000237968">
    <property type="component" value="Unassembled WGS sequence"/>
</dbReference>
<proteinExistence type="predicted"/>
<dbReference type="AlphaFoldDB" id="A0A2S9XUK9"/>
<evidence type="ECO:0008006" key="6">
    <source>
        <dbReference type="Google" id="ProtNLM"/>
    </source>
</evidence>
<dbReference type="GO" id="GO:0051604">
    <property type="term" value="P:protein maturation"/>
    <property type="evidence" value="ECO:0007669"/>
    <property type="project" value="InterPro"/>
</dbReference>
<keyword evidence="5" id="KW-1185">Reference proteome</keyword>
<evidence type="ECO:0000256" key="2">
    <source>
        <dbReference type="ARBA" id="ARBA00022723"/>
    </source>
</evidence>
<comment type="caution">
    <text evidence="4">The sequence shown here is derived from an EMBL/GenBank/DDBJ whole genome shotgun (WGS) entry which is preliminary data.</text>
</comment>
<protein>
    <recommendedName>
        <fullName evidence="6">Hydrogenase maturation nickel metallochaperone HypA</fullName>
    </recommendedName>
</protein>
<keyword evidence="1" id="KW-0533">Nickel</keyword>
<evidence type="ECO:0000313" key="5">
    <source>
        <dbReference type="Proteomes" id="UP000237968"/>
    </source>
</evidence>
<gene>
    <name evidence="4" type="ORF">ENSA5_36180</name>
</gene>
<dbReference type="Gene3D" id="3.30.2320.50">
    <property type="match status" value="1"/>
</dbReference>
<dbReference type="Pfam" id="PF01155">
    <property type="entry name" value="HypA"/>
    <property type="match status" value="1"/>
</dbReference>
<evidence type="ECO:0000256" key="3">
    <source>
        <dbReference type="ARBA" id="ARBA00022833"/>
    </source>
</evidence>
<evidence type="ECO:0000313" key="4">
    <source>
        <dbReference type="EMBL" id="PRP96542.1"/>
    </source>
</evidence>
<accession>A0A2S9XUK9</accession>
<dbReference type="OrthoDB" id="288014at2"/>
<dbReference type="RefSeq" id="WP_106392959.1">
    <property type="nucleotide sequence ID" value="NZ_PVNK01000165.1"/>
</dbReference>
<dbReference type="EMBL" id="PVNK01000165">
    <property type="protein sequence ID" value="PRP96542.1"/>
    <property type="molecule type" value="Genomic_DNA"/>
</dbReference>
<organism evidence="4 5">
    <name type="scientific">Enhygromyxa salina</name>
    <dbReference type="NCBI Taxonomy" id="215803"/>
    <lineage>
        <taxon>Bacteria</taxon>
        <taxon>Pseudomonadati</taxon>
        <taxon>Myxococcota</taxon>
        <taxon>Polyangia</taxon>
        <taxon>Nannocystales</taxon>
        <taxon>Nannocystaceae</taxon>
        <taxon>Enhygromyxa</taxon>
    </lineage>
</organism>